<dbReference type="InterPro" id="IPR050801">
    <property type="entry name" value="Ca-Dep_Lectins_ImmuneDev"/>
</dbReference>
<sequence>MDKYSLLLMIFGHIFLSMTDDITSVRETKFMKITRSKYGAGRLGLTWRGQSLLACTVRCRSSDLCHTIIYNSDTGLCSLTSHLKSGKLGAFQAPNMTEGDLYATSTCDTSDNFKYVTSGSQSGCIMVSNFATDYYSAYNFCSQHDAHLFTTQSIERFSLLPHGISYIIGLTDLKMEGVFQWEDTGEAATNDFQLAFFKQGEPNNAKGKEDCVTVVAGEQNHFGNDINCYRNRHFVCERSMVN</sequence>
<organism evidence="3 4">
    <name type="scientific">Elysia crispata</name>
    <name type="common">lettuce slug</name>
    <dbReference type="NCBI Taxonomy" id="231223"/>
    <lineage>
        <taxon>Eukaryota</taxon>
        <taxon>Metazoa</taxon>
        <taxon>Spiralia</taxon>
        <taxon>Lophotrochozoa</taxon>
        <taxon>Mollusca</taxon>
        <taxon>Gastropoda</taxon>
        <taxon>Heterobranchia</taxon>
        <taxon>Euthyneura</taxon>
        <taxon>Panpulmonata</taxon>
        <taxon>Sacoglossa</taxon>
        <taxon>Placobranchoidea</taxon>
        <taxon>Plakobranchidae</taxon>
        <taxon>Elysia</taxon>
    </lineage>
</organism>
<keyword evidence="4" id="KW-1185">Reference proteome</keyword>
<evidence type="ECO:0000259" key="2">
    <source>
        <dbReference type="PROSITE" id="PS50041"/>
    </source>
</evidence>
<dbReference type="Proteomes" id="UP001283361">
    <property type="component" value="Unassembled WGS sequence"/>
</dbReference>
<dbReference type="InterPro" id="IPR016187">
    <property type="entry name" value="CTDL_fold"/>
</dbReference>
<reference evidence="3" key="1">
    <citation type="journal article" date="2023" name="G3 (Bethesda)">
        <title>A reference genome for the long-term kleptoplast-retaining sea slug Elysia crispata morphotype clarki.</title>
        <authorList>
            <person name="Eastman K.E."/>
            <person name="Pendleton A.L."/>
            <person name="Shaikh M.A."/>
            <person name="Suttiyut T."/>
            <person name="Ogas R."/>
            <person name="Tomko P."/>
            <person name="Gavelis G."/>
            <person name="Widhalm J.R."/>
            <person name="Wisecaver J.H."/>
        </authorList>
    </citation>
    <scope>NUCLEOTIDE SEQUENCE</scope>
    <source>
        <strain evidence="3">ECLA1</strain>
    </source>
</reference>
<accession>A0AAE1BD18</accession>
<feature type="signal peptide" evidence="1">
    <location>
        <begin position="1"/>
        <end position="24"/>
    </location>
</feature>
<dbReference type="InterPro" id="IPR016186">
    <property type="entry name" value="C-type_lectin-like/link_sf"/>
</dbReference>
<feature type="chain" id="PRO_5042139183" description="C-type lectin domain-containing protein" evidence="1">
    <location>
        <begin position="25"/>
        <end position="242"/>
    </location>
</feature>
<dbReference type="SMART" id="SM00034">
    <property type="entry name" value="CLECT"/>
    <property type="match status" value="1"/>
</dbReference>
<dbReference type="PROSITE" id="PS50041">
    <property type="entry name" value="C_TYPE_LECTIN_2"/>
    <property type="match status" value="1"/>
</dbReference>
<dbReference type="Pfam" id="PF00059">
    <property type="entry name" value="Lectin_C"/>
    <property type="match status" value="1"/>
</dbReference>
<gene>
    <name evidence="3" type="ORF">RRG08_028972</name>
</gene>
<dbReference type="EMBL" id="JAWDGP010000055">
    <property type="protein sequence ID" value="KAK3804054.1"/>
    <property type="molecule type" value="Genomic_DNA"/>
</dbReference>
<name>A0AAE1BD18_9GAST</name>
<comment type="caution">
    <text evidence="3">The sequence shown here is derived from an EMBL/GenBank/DDBJ whole genome shotgun (WGS) entry which is preliminary data.</text>
</comment>
<evidence type="ECO:0000313" key="4">
    <source>
        <dbReference type="Proteomes" id="UP001283361"/>
    </source>
</evidence>
<keyword evidence="1" id="KW-0732">Signal</keyword>
<proteinExistence type="predicted"/>
<protein>
    <recommendedName>
        <fullName evidence="2">C-type lectin domain-containing protein</fullName>
    </recommendedName>
</protein>
<dbReference type="Gene3D" id="3.10.100.10">
    <property type="entry name" value="Mannose-Binding Protein A, subunit A"/>
    <property type="match status" value="1"/>
</dbReference>
<dbReference type="PANTHER" id="PTHR22801">
    <property type="entry name" value="LITHOSTATHINE"/>
    <property type="match status" value="1"/>
</dbReference>
<dbReference type="SUPFAM" id="SSF56436">
    <property type="entry name" value="C-type lectin-like"/>
    <property type="match status" value="1"/>
</dbReference>
<evidence type="ECO:0000313" key="3">
    <source>
        <dbReference type="EMBL" id="KAK3804054.1"/>
    </source>
</evidence>
<dbReference type="PANTHER" id="PTHR22801:SF63">
    <property type="entry name" value="C-TYPE LECTIN DOMAIN-CONTAINING PROTEIN"/>
    <property type="match status" value="1"/>
</dbReference>
<feature type="domain" description="C-type lectin" evidence="2">
    <location>
        <begin position="120"/>
        <end position="237"/>
    </location>
</feature>
<dbReference type="AlphaFoldDB" id="A0AAE1BD18"/>
<dbReference type="InterPro" id="IPR001304">
    <property type="entry name" value="C-type_lectin-like"/>
</dbReference>
<evidence type="ECO:0000256" key="1">
    <source>
        <dbReference type="SAM" id="SignalP"/>
    </source>
</evidence>